<evidence type="ECO:0000256" key="7">
    <source>
        <dbReference type="RuleBase" id="RU364059"/>
    </source>
</evidence>
<reference evidence="10 11" key="1">
    <citation type="submission" date="2015-04" db="EMBL/GenBank/DDBJ databases">
        <authorList>
            <person name="Heijne W.H."/>
            <person name="Fedorova N.D."/>
            <person name="Nierman W.C."/>
            <person name="Vollebregt A.W."/>
            <person name="Zhao Z."/>
            <person name="Wu L."/>
            <person name="Kumar M."/>
            <person name="Stam H."/>
            <person name="van den Berg M.A."/>
            <person name="Pel H.J."/>
        </authorList>
    </citation>
    <scope>NUCLEOTIDE SEQUENCE [LARGE SCALE GENOMIC DNA]</scope>
    <source>
        <strain evidence="10 11">CBS 393.64</strain>
    </source>
</reference>
<feature type="region of interest" description="Disordered" evidence="8">
    <location>
        <begin position="554"/>
        <end position="595"/>
    </location>
</feature>
<dbReference type="GeneID" id="25316720"/>
<keyword evidence="5 7" id="KW-0804">Transcription</keyword>
<dbReference type="RefSeq" id="XP_013328197.1">
    <property type="nucleotide sequence ID" value="XM_013472743.1"/>
</dbReference>
<evidence type="ECO:0000256" key="6">
    <source>
        <dbReference type="ARBA" id="ARBA00023242"/>
    </source>
</evidence>
<dbReference type="InterPro" id="IPR019680">
    <property type="entry name" value="Mediator_Med1"/>
</dbReference>
<feature type="region of interest" description="Disordered" evidence="8">
    <location>
        <begin position="709"/>
        <end position="728"/>
    </location>
</feature>
<evidence type="ECO:0000259" key="9">
    <source>
        <dbReference type="Pfam" id="PF10744"/>
    </source>
</evidence>
<feature type="compositionally biased region" description="Polar residues" evidence="8">
    <location>
        <begin position="35"/>
        <end position="59"/>
    </location>
</feature>
<evidence type="ECO:0000256" key="4">
    <source>
        <dbReference type="ARBA" id="ARBA00023159"/>
    </source>
</evidence>
<dbReference type="OrthoDB" id="1936100at2759"/>
<evidence type="ECO:0000313" key="11">
    <source>
        <dbReference type="Proteomes" id="UP000053958"/>
    </source>
</evidence>
<dbReference type="Proteomes" id="UP000053958">
    <property type="component" value="Unassembled WGS sequence"/>
</dbReference>
<evidence type="ECO:0000256" key="1">
    <source>
        <dbReference type="ARBA" id="ARBA00004123"/>
    </source>
</evidence>
<protein>
    <recommendedName>
        <fullName evidence="7">Mediator of RNA polymerase II transcription subunit 1</fullName>
    </recommendedName>
    <alternativeName>
        <fullName evidence="7">Mediator complex subunit 1</fullName>
    </alternativeName>
</protein>
<evidence type="ECO:0000256" key="3">
    <source>
        <dbReference type="ARBA" id="ARBA00023015"/>
    </source>
</evidence>
<gene>
    <name evidence="10" type="ORF">T310_4372</name>
</gene>
<feature type="region of interest" description="Disordered" evidence="8">
    <location>
        <begin position="1"/>
        <end position="59"/>
    </location>
</feature>
<keyword evidence="4 7" id="KW-0010">Activator</keyword>
<dbReference type="EMBL" id="LASV01000179">
    <property type="protein sequence ID" value="KKA21585.1"/>
    <property type="molecule type" value="Genomic_DNA"/>
</dbReference>
<evidence type="ECO:0000313" key="10">
    <source>
        <dbReference type="EMBL" id="KKA21585.1"/>
    </source>
</evidence>
<comment type="subcellular location">
    <subcellularLocation>
        <location evidence="1 7">Nucleus</location>
    </subcellularLocation>
</comment>
<dbReference type="STRING" id="1408163.A0A0F4YTY9"/>
<comment type="caution">
    <text evidence="10">The sequence shown here is derived from an EMBL/GenBank/DDBJ whole genome shotgun (WGS) entry which is preliminary data.</text>
</comment>
<keyword evidence="6 7" id="KW-0539">Nucleus</keyword>
<organism evidence="10 11">
    <name type="scientific">Rasamsonia emersonii (strain ATCC 16479 / CBS 393.64 / IMI 116815)</name>
    <dbReference type="NCBI Taxonomy" id="1408163"/>
    <lineage>
        <taxon>Eukaryota</taxon>
        <taxon>Fungi</taxon>
        <taxon>Dikarya</taxon>
        <taxon>Ascomycota</taxon>
        <taxon>Pezizomycotina</taxon>
        <taxon>Eurotiomycetes</taxon>
        <taxon>Eurotiomycetidae</taxon>
        <taxon>Eurotiales</taxon>
        <taxon>Trichocomaceae</taxon>
        <taxon>Rasamsonia</taxon>
    </lineage>
</organism>
<dbReference type="AlphaFoldDB" id="A0A0F4YTY9"/>
<dbReference type="GO" id="GO:0003712">
    <property type="term" value="F:transcription coregulator activity"/>
    <property type="evidence" value="ECO:0007669"/>
    <property type="project" value="InterPro"/>
</dbReference>
<accession>A0A0F4YTY9</accession>
<comment type="similarity">
    <text evidence="2 7">Belongs to the Mediator complex subunit 1 family.</text>
</comment>
<dbReference type="GO" id="GO:0016592">
    <property type="term" value="C:mediator complex"/>
    <property type="evidence" value="ECO:0007669"/>
    <property type="project" value="InterPro"/>
</dbReference>
<keyword evidence="3 7" id="KW-0805">Transcription regulation</keyword>
<feature type="compositionally biased region" description="Basic and acidic residues" evidence="8">
    <location>
        <begin position="324"/>
        <end position="340"/>
    </location>
</feature>
<keyword evidence="11" id="KW-1185">Reference proteome</keyword>
<dbReference type="Pfam" id="PF10744">
    <property type="entry name" value="Med1"/>
    <property type="match status" value="1"/>
</dbReference>
<dbReference type="PANTHER" id="PTHR35041:SF4">
    <property type="entry name" value="MEDIATOR OF RNA POLYMERASE II TRANSCRIPTION SUBUNIT 1"/>
    <property type="match status" value="1"/>
</dbReference>
<evidence type="ECO:0000256" key="2">
    <source>
        <dbReference type="ARBA" id="ARBA00006210"/>
    </source>
</evidence>
<dbReference type="GO" id="GO:0045944">
    <property type="term" value="P:positive regulation of transcription by RNA polymerase II"/>
    <property type="evidence" value="ECO:0007669"/>
    <property type="project" value="UniProtKB-ARBA"/>
</dbReference>
<name>A0A0F4YTY9_RASE3</name>
<dbReference type="PANTHER" id="PTHR35041">
    <property type="entry name" value="MEDIATOR OF RNA POLYMERASE II TRANSCRIPTION SUBUNIT 1"/>
    <property type="match status" value="1"/>
</dbReference>
<comment type="function">
    <text evidence="7">Component of the Mediator complex, a coactivator involved in the regulated transcription of nearly all RNA polymerase II-dependent genes. Mediator functions as a bridge to convey information from gene-specific regulatory proteins to the basal RNA polymerase II transcription machinery. Mediator is recruited to promoters by direct interactions with regulatory proteins and serves as a scaffold for the assembly of a functional preinitiation complex with RNA polymerase II and the general transcription factors.</text>
</comment>
<feature type="domain" description="Mediator complex subunit Med1" evidence="9">
    <location>
        <begin position="136"/>
        <end position="552"/>
    </location>
</feature>
<feature type="region of interest" description="Disordered" evidence="8">
    <location>
        <begin position="324"/>
        <end position="346"/>
    </location>
</feature>
<sequence length="760" mass="83137">MATPSSKPNPGATPTHLTSSPRPSAVPMGRPLSHKSPSIRTPSASGHAHGQQQSTSSHQYATPLAANTSLDDPVTFSSPSALLALGSFAGISPSPANQDGIVGPGMNEGDIHALGMQALGLGGPRDHNEERRKNIEEVVQLLRTRVAGRGVSREAVERLGQLEGFESIWQEDSLSIAGNSVDLEIEFYPGEDNVKDVSLKYATPEAQEGERREEATAVLKQDLILSPEERERGVWKSLSGFHANLERLARLDKLSQEVNCFEAVEGLYESLRRIWEEESRRGIYRGTYEHLCRGWTGRPTMHKDGRVGMGLEYWVEQHRLLDAKQQKKPSDAGHQDRQDVLEDNQEDQLKVRSVTIECETGFPSLRVSKDWVGAEVLTESTESDIALVNWADPPPTLVSSVNGNQADPMAVDSGMVGSGTPNRRFVAKLEPPVDVPILAASDIYRHLGLQLPQEFKTVTYDGLLVPNAAEEGSAESAGSPQVGGRRRRKSVLVFDSEGRPVRKHHSYTFQAFEAVAGRTLRDLPFSHPRQLADIFPILRQYGLLATLIQKIFPPPSSHSDDAAKQTSKHRSRTPKEVNSSASGSSRSKDDHITVLSNDDPNEDLLNFLLNAPADRDASEIFSDETLRSAGTLGRSSRFGSPLSNDVRVDITLRTQIGQAPLIMLLFTAIDDTEARPSEASSSGLNVKKIAINLEIGLNGRVTVAQLTGLDGESAGSEDSQDDRTEAREMQNKLSRVLETSEDLGVLVEWVLGQLQKKHRT</sequence>
<evidence type="ECO:0000256" key="8">
    <source>
        <dbReference type="SAM" id="MobiDB-lite"/>
    </source>
</evidence>
<evidence type="ECO:0000256" key="5">
    <source>
        <dbReference type="ARBA" id="ARBA00023163"/>
    </source>
</evidence>
<proteinExistence type="inferred from homology"/>